<protein>
    <recommendedName>
        <fullName evidence="3 9">Beta-glucosidase</fullName>
        <ecNumber evidence="3 9">3.2.1.21</ecNumber>
    </recommendedName>
</protein>
<comment type="similarity">
    <text evidence="2 9">Belongs to the glycosyl hydrolase 1 family.</text>
</comment>
<evidence type="ECO:0000256" key="8">
    <source>
        <dbReference type="ARBA" id="ARBA00023326"/>
    </source>
</evidence>
<evidence type="ECO:0000256" key="7">
    <source>
        <dbReference type="ARBA" id="ARBA00023295"/>
    </source>
</evidence>
<reference evidence="10" key="1">
    <citation type="submission" date="2023-05" db="EMBL/GenBank/DDBJ databases">
        <title>Limnohabitans sp. strain HM2-2 Genome sequencing and assembly.</title>
        <authorList>
            <person name="Jung Y."/>
        </authorList>
    </citation>
    <scope>NUCLEOTIDE SEQUENCE</scope>
    <source>
        <strain evidence="10">HM2-2</strain>
    </source>
</reference>
<dbReference type="SUPFAM" id="SSF51445">
    <property type="entry name" value="(Trans)glycosidases"/>
    <property type="match status" value="1"/>
</dbReference>
<evidence type="ECO:0000256" key="6">
    <source>
        <dbReference type="ARBA" id="ARBA00023277"/>
    </source>
</evidence>
<dbReference type="Proteomes" id="UP001431902">
    <property type="component" value="Unassembled WGS sequence"/>
</dbReference>
<evidence type="ECO:0000313" key="11">
    <source>
        <dbReference type="Proteomes" id="UP001431902"/>
    </source>
</evidence>
<evidence type="ECO:0000256" key="2">
    <source>
        <dbReference type="ARBA" id="ARBA00010838"/>
    </source>
</evidence>
<evidence type="ECO:0000256" key="3">
    <source>
        <dbReference type="ARBA" id="ARBA00012744"/>
    </source>
</evidence>
<proteinExistence type="inferred from homology"/>
<dbReference type="InterPro" id="IPR017736">
    <property type="entry name" value="Glyco_hydro_1_beta-glucosidase"/>
</dbReference>
<dbReference type="NCBIfam" id="TIGR03356">
    <property type="entry name" value="BGL"/>
    <property type="match status" value="1"/>
</dbReference>
<evidence type="ECO:0000256" key="4">
    <source>
        <dbReference type="ARBA" id="ARBA00022801"/>
    </source>
</evidence>
<dbReference type="InterPro" id="IPR001360">
    <property type="entry name" value="Glyco_hydro_1"/>
</dbReference>
<dbReference type="GO" id="GO:0008422">
    <property type="term" value="F:beta-glucosidase activity"/>
    <property type="evidence" value="ECO:0007669"/>
    <property type="project" value="UniProtKB-EC"/>
</dbReference>
<keyword evidence="11" id="KW-1185">Reference proteome</keyword>
<dbReference type="InterPro" id="IPR017853">
    <property type="entry name" value="GH"/>
</dbReference>
<dbReference type="EMBL" id="JASGBH010000005">
    <property type="protein sequence ID" value="MDI9233843.1"/>
    <property type="molecule type" value="Genomic_DNA"/>
</dbReference>
<comment type="catalytic activity">
    <reaction evidence="1 9">
        <text>Hydrolysis of terminal, non-reducing beta-D-glucosyl residues with release of beta-D-glucose.</text>
        <dbReference type="EC" id="3.2.1.21"/>
    </reaction>
</comment>
<keyword evidence="7 9" id="KW-0326">Glycosidase</keyword>
<keyword evidence="8" id="KW-0624">Polysaccharide degradation</keyword>
<sequence length="445" mass="50262">MLMQTKPNLTLSREDFPTDFTWGVATSSFQIEGATHTDGRGASVWDTFCEQPGAIADGSNGSIACDHYHRYEEDLDLMARLGVNAYRFSMSWPRVQPDGRGAWNEAGFAFYERLIQGLLQRGIQVHITLNHWDMPQALQEAGGWANRETCGYFVAYALEVARRFGRYTQSLCTHNEPWVIAVLGHELGVFAPGLKSRKTAMLVSHHLLLSHGMAVKAIREAGIKLELGIVLNLSPIYPASDSEADLQKAKIDDGLNARWYLDPLCYGRYPEDVLSHLGDDAPTFSPEDMATIAQPMDFVGVNYYTRNFSSSGNPWDVNSTGNEVTDMGWEVYPEGLTELLCRLHQEYGIQCLRVTENGAAFKDEMVDGQIDDERRESYLREHIRATHDAMAQGVPVDAYFAWSLMDNFEWASGYEKRFGLIHVDYPSLKRTPKRSAKWYQQFLKA</sequence>
<evidence type="ECO:0000256" key="1">
    <source>
        <dbReference type="ARBA" id="ARBA00000448"/>
    </source>
</evidence>
<evidence type="ECO:0000256" key="9">
    <source>
        <dbReference type="RuleBase" id="RU361175"/>
    </source>
</evidence>
<dbReference type="Pfam" id="PF00232">
    <property type="entry name" value="Glyco_hydro_1"/>
    <property type="match status" value="1"/>
</dbReference>
<accession>A0ABT6X6U3</accession>
<dbReference type="Gene3D" id="3.20.20.80">
    <property type="entry name" value="Glycosidases"/>
    <property type="match status" value="1"/>
</dbReference>
<dbReference type="PANTHER" id="PTHR10353">
    <property type="entry name" value="GLYCOSYL HYDROLASE"/>
    <property type="match status" value="1"/>
</dbReference>
<name>A0ABT6X6U3_9BURK</name>
<keyword evidence="6" id="KW-0119">Carbohydrate metabolism</keyword>
<gene>
    <name evidence="10" type="ORF">QLQ16_08340</name>
</gene>
<dbReference type="InterPro" id="IPR033132">
    <property type="entry name" value="GH_1_N_CS"/>
</dbReference>
<organism evidence="10 11">
    <name type="scientific">Limnohabitans lacus</name>
    <dbReference type="NCBI Taxonomy" id="3045173"/>
    <lineage>
        <taxon>Bacteria</taxon>
        <taxon>Pseudomonadati</taxon>
        <taxon>Pseudomonadota</taxon>
        <taxon>Betaproteobacteria</taxon>
        <taxon>Burkholderiales</taxon>
        <taxon>Comamonadaceae</taxon>
        <taxon>Limnohabitans</taxon>
    </lineage>
</organism>
<dbReference type="PANTHER" id="PTHR10353:SF36">
    <property type="entry name" value="LP05116P"/>
    <property type="match status" value="1"/>
</dbReference>
<dbReference type="RefSeq" id="WP_283224233.1">
    <property type="nucleotide sequence ID" value="NZ_JASGBH010000005.1"/>
</dbReference>
<keyword evidence="4 9" id="KW-0378">Hydrolase</keyword>
<dbReference type="PROSITE" id="PS00653">
    <property type="entry name" value="GLYCOSYL_HYDROL_F1_2"/>
    <property type="match status" value="1"/>
</dbReference>
<evidence type="ECO:0000313" key="10">
    <source>
        <dbReference type="EMBL" id="MDI9233843.1"/>
    </source>
</evidence>
<dbReference type="EC" id="3.2.1.21" evidence="3 9"/>
<dbReference type="PRINTS" id="PR00131">
    <property type="entry name" value="GLHYDRLASE1"/>
</dbReference>
<evidence type="ECO:0000256" key="5">
    <source>
        <dbReference type="ARBA" id="ARBA00023001"/>
    </source>
</evidence>
<comment type="caution">
    <text evidence="10">The sequence shown here is derived from an EMBL/GenBank/DDBJ whole genome shotgun (WGS) entry which is preliminary data.</text>
</comment>
<keyword evidence="5" id="KW-0136">Cellulose degradation</keyword>